<gene>
    <name evidence="1" type="ORF">FCULG_00005480</name>
</gene>
<dbReference type="EMBL" id="PVEM01000006">
    <property type="protein sequence ID" value="PTD07955.1"/>
    <property type="molecule type" value="Genomic_DNA"/>
</dbReference>
<accession>A0A2T4GWP3</accession>
<dbReference type="Proteomes" id="UP000241587">
    <property type="component" value="Unassembled WGS sequence"/>
</dbReference>
<dbReference type="AlphaFoldDB" id="A0A2T4GWP3"/>
<proteinExistence type="predicted"/>
<reference evidence="1 2" key="1">
    <citation type="submission" date="2018-02" db="EMBL/GenBank/DDBJ databases">
        <title>Fusarium culmorum secondary metabolites in fungal-bacterial-plant interactions.</title>
        <authorList>
            <person name="Schmidt R."/>
        </authorList>
    </citation>
    <scope>NUCLEOTIDE SEQUENCE [LARGE SCALE GENOMIC DNA]</scope>
    <source>
        <strain evidence="1 2">PV</strain>
    </source>
</reference>
<name>A0A2T4GWP3_FUSCU</name>
<evidence type="ECO:0000313" key="2">
    <source>
        <dbReference type="Proteomes" id="UP000241587"/>
    </source>
</evidence>
<keyword evidence="2" id="KW-1185">Reference proteome</keyword>
<sequence>MGAINSGLVYPLAKVVTRVPTLVGARTNKEGSGGDQMCPFVKGEDWKTRRCILVSDDRVEEEEEEEAMITPAAEVSGDYTDFAVTFTGNCWTR</sequence>
<organism evidence="1 2">
    <name type="scientific">Fusarium culmorum</name>
    <dbReference type="NCBI Taxonomy" id="5516"/>
    <lineage>
        <taxon>Eukaryota</taxon>
        <taxon>Fungi</taxon>
        <taxon>Dikarya</taxon>
        <taxon>Ascomycota</taxon>
        <taxon>Pezizomycotina</taxon>
        <taxon>Sordariomycetes</taxon>
        <taxon>Hypocreomycetidae</taxon>
        <taxon>Hypocreales</taxon>
        <taxon>Nectriaceae</taxon>
        <taxon>Fusarium</taxon>
    </lineage>
</organism>
<protein>
    <submittedName>
        <fullName evidence="1">Uncharacterized protein</fullName>
    </submittedName>
</protein>
<comment type="caution">
    <text evidence="1">The sequence shown here is derived from an EMBL/GenBank/DDBJ whole genome shotgun (WGS) entry which is preliminary data.</text>
</comment>
<evidence type="ECO:0000313" key="1">
    <source>
        <dbReference type="EMBL" id="PTD07955.1"/>
    </source>
</evidence>